<dbReference type="RefSeq" id="WP_006019265.1">
    <property type="nucleotide sequence ID" value="NZ_KB375282.1"/>
</dbReference>
<feature type="signal peptide" evidence="1">
    <location>
        <begin position="1"/>
        <end position="20"/>
    </location>
</feature>
<accession>K8PIV2</accession>
<feature type="chain" id="PRO_5003920037" evidence="1">
    <location>
        <begin position="21"/>
        <end position="137"/>
    </location>
</feature>
<keyword evidence="1" id="KW-0732">Signal</keyword>
<evidence type="ECO:0000313" key="2">
    <source>
        <dbReference type="EMBL" id="EKS41466.1"/>
    </source>
</evidence>
<dbReference type="PATRIC" id="fig|883078.3.peg.584"/>
<dbReference type="Proteomes" id="UP000001096">
    <property type="component" value="Unassembled WGS sequence"/>
</dbReference>
<dbReference type="EMBL" id="AGWX01000001">
    <property type="protein sequence ID" value="EKS41466.1"/>
    <property type="molecule type" value="Genomic_DNA"/>
</dbReference>
<dbReference type="HOGENOM" id="CLU_1860971_0_0_5"/>
<reference evidence="2 3" key="1">
    <citation type="submission" date="2012-04" db="EMBL/GenBank/DDBJ databases">
        <title>The Genome Sequence of Afipia broomeae ATCC 49717.</title>
        <authorList>
            <consortium name="The Broad Institute Genome Sequencing Platform"/>
            <person name="Earl A."/>
            <person name="Ward D."/>
            <person name="Feldgarden M."/>
            <person name="Gevers D."/>
            <person name="Huys G."/>
            <person name="Walker B."/>
            <person name="Young S.K."/>
            <person name="Zeng Q."/>
            <person name="Gargeya S."/>
            <person name="Fitzgerald M."/>
            <person name="Haas B."/>
            <person name="Abouelleil A."/>
            <person name="Alvarado L."/>
            <person name="Arachchi H.M."/>
            <person name="Berlin A."/>
            <person name="Chapman S.B."/>
            <person name="Goldberg J."/>
            <person name="Griggs A."/>
            <person name="Gujja S."/>
            <person name="Hansen M."/>
            <person name="Howarth C."/>
            <person name="Imamovic A."/>
            <person name="Larimer J."/>
            <person name="McCowen C."/>
            <person name="Montmayeur A."/>
            <person name="Murphy C."/>
            <person name="Neiman D."/>
            <person name="Pearson M."/>
            <person name="Priest M."/>
            <person name="Roberts A."/>
            <person name="Saif S."/>
            <person name="Shea T."/>
            <person name="Sisk P."/>
            <person name="Sykes S."/>
            <person name="Wortman J."/>
            <person name="Nusbaum C."/>
            <person name="Birren B."/>
        </authorList>
    </citation>
    <scope>NUCLEOTIDE SEQUENCE [LARGE SCALE GENOMIC DNA]</scope>
    <source>
        <strain evidence="2 3">ATCC 49717</strain>
    </source>
</reference>
<evidence type="ECO:0000256" key="1">
    <source>
        <dbReference type="SAM" id="SignalP"/>
    </source>
</evidence>
<protein>
    <submittedName>
        <fullName evidence="2">Uncharacterized protein</fullName>
    </submittedName>
</protein>
<name>K8PIV2_9BRAD</name>
<keyword evidence="3" id="KW-1185">Reference proteome</keyword>
<evidence type="ECO:0000313" key="3">
    <source>
        <dbReference type="Proteomes" id="UP000001096"/>
    </source>
</evidence>
<comment type="caution">
    <text evidence="2">The sequence shown here is derived from an EMBL/GenBank/DDBJ whole genome shotgun (WGS) entry which is preliminary data.</text>
</comment>
<proteinExistence type="predicted"/>
<sequence>MRTFWKVGILGFLACCAIGAAVQPQPKELTEAERAANERRSRELTAISYARTVIPKQLRDPASATFGKINAHTDRKYRGKPVTAVCGAVNGKNGFGGFTGMQEFVFIAETNSLVFDNNTDNSKFVELWNSLYAGKHN</sequence>
<organism evidence="2 3">
    <name type="scientific">Afipia broomeae ATCC 49717</name>
    <dbReference type="NCBI Taxonomy" id="883078"/>
    <lineage>
        <taxon>Bacteria</taxon>
        <taxon>Pseudomonadati</taxon>
        <taxon>Pseudomonadota</taxon>
        <taxon>Alphaproteobacteria</taxon>
        <taxon>Hyphomicrobiales</taxon>
        <taxon>Nitrobacteraceae</taxon>
        <taxon>Afipia</taxon>
    </lineage>
</organism>
<gene>
    <name evidence="2" type="ORF">HMPREF9695_00558</name>
</gene>
<dbReference type="AlphaFoldDB" id="K8PIV2"/>